<feature type="non-terminal residue" evidence="1">
    <location>
        <position position="1"/>
    </location>
</feature>
<protein>
    <submittedName>
        <fullName evidence="1">Uncharacterized protein</fullName>
    </submittedName>
</protein>
<dbReference type="AlphaFoldDB" id="X1D1H2"/>
<evidence type="ECO:0000313" key="1">
    <source>
        <dbReference type="EMBL" id="GAG90361.1"/>
    </source>
</evidence>
<dbReference type="EMBL" id="BART01027081">
    <property type="protein sequence ID" value="GAG90361.1"/>
    <property type="molecule type" value="Genomic_DNA"/>
</dbReference>
<accession>X1D1H2</accession>
<organism evidence="1">
    <name type="scientific">marine sediment metagenome</name>
    <dbReference type="NCBI Taxonomy" id="412755"/>
    <lineage>
        <taxon>unclassified sequences</taxon>
        <taxon>metagenomes</taxon>
        <taxon>ecological metagenomes</taxon>
    </lineage>
</organism>
<reference evidence="1" key="1">
    <citation type="journal article" date="2014" name="Front. Microbiol.">
        <title>High frequency of phylogenetically diverse reductive dehalogenase-homologous genes in deep subseafloor sedimentary metagenomes.</title>
        <authorList>
            <person name="Kawai M."/>
            <person name="Futagami T."/>
            <person name="Toyoda A."/>
            <person name="Takaki Y."/>
            <person name="Nishi S."/>
            <person name="Hori S."/>
            <person name="Arai W."/>
            <person name="Tsubouchi T."/>
            <person name="Morono Y."/>
            <person name="Uchiyama I."/>
            <person name="Ito T."/>
            <person name="Fujiyama A."/>
            <person name="Inagaki F."/>
            <person name="Takami H."/>
        </authorList>
    </citation>
    <scope>NUCLEOTIDE SEQUENCE</scope>
    <source>
        <strain evidence="1">Expedition CK06-06</strain>
    </source>
</reference>
<gene>
    <name evidence="1" type="ORF">S01H4_48107</name>
</gene>
<proteinExistence type="predicted"/>
<comment type="caution">
    <text evidence="1">The sequence shown here is derived from an EMBL/GenBank/DDBJ whole genome shotgun (WGS) entry which is preliminary data.</text>
</comment>
<sequence length="68" mass="7223">ELVGRGYVNGCVDTVFYNNTFFAEVGGGLYSVYIQQARSDGVVFKNNIVFCDVAGGMGIGVANGAQRH</sequence>
<name>X1D1H2_9ZZZZ</name>